<protein>
    <submittedName>
        <fullName evidence="6">LysR family transcriptional regulator</fullName>
    </submittedName>
</protein>
<feature type="domain" description="HTH lysR-type" evidence="5">
    <location>
        <begin position="9"/>
        <end position="66"/>
    </location>
</feature>
<accession>A0ABQ5ZWF1</accession>
<organism evidence="6 7">
    <name type="scientific">Shinella yambaruensis</name>
    <dbReference type="NCBI Taxonomy" id="415996"/>
    <lineage>
        <taxon>Bacteria</taxon>
        <taxon>Pseudomonadati</taxon>
        <taxon>Pseudomonadota</taxon>
        <taxon>Alphaproteobacteria</taxon>
        <taxon>Hyphomicrobiales</taxon>
        <taxon>Rhizobiaceae</taxon>
        <taxon>Shinella</taxon>
    </lineage>
</organism>
<keyword evidence="2" id="KW-0805">Transcription regulation</keyword>
<name>A0ABQ5ZWF1_9HYPH</name>
<dbReference type="SUPFAM" id="SSF53850">
    <property type="entry name" value="Periplasmic binding protein-like II"/>
    <property type="match status" value="1"/>
</dbReference>
<dbReference type="Pfam" id="PF03466">
    <property type="entry name" value="LysR_substrate"/>
    <property type="match status" value="1"/>
</dbReference>
<reference evidence="7" key="1">
    <citation type="journal article" date="2019" name="Int. J. Syst. Evol. Microbiol.">
        <title>The Global Catalogue of Microorganisms (GCM) 10K type strain sequencing project: providing services to taxonomists for standard genome sequencing and annotation.</title>
        <authorList>
            <consortium name="The Broad Institute Genomics Platform"/>
            <consortium name="The Broad Institute Genome Sequencing Center for Infectious Disease"/>
            <person name="Wu L."/>
            <person name="Ma J."/>
        </authorList>
    </citation>
    <scope>NUCLEOTIDE SEQUENCE [LARGE SCALE GENOMIC DNA]</scope>
    <source>
        <strain evidence="7">NBRC 102122</strain>
    </source>
</reference>
<dbReference type="InterPro" id="IPR005119">
    <property type="entry name" value="LysR_subst-bd"/>
</dbReference>
<dbReference type="PANTHER" id="PTHR30537">
    <property type="entry name" value="HTH-TYPE TRANSCRIPTIONAL REGULATOR"/>
    <property type="match status" value="1"/>
</dbReference>
<dbReference type="SUPFAM" id="SSF46785">
    <property type="entry name" value="Winged helix' DNA-binding domain"/>
    <property type="match status" value="1"/>
</dbReference>
<dbReference type="PRINTS" id="PR00039">
    <property type="entry name" value="HTHLYSR"/>
</dbReference>
<dbReference type="CDD" id="cd08432">
    <property type="entry name" value="PBP2_GcdR_TrpI_HvrB_AmpR_like"/>
    <property type="match status" value="1"/>
</dbReference>
<evidence type="ECO:0000256" key="1">
    <source>
        <dbReference type="ARBA" id="ARBA00009437"/>
    </source>
</evidence>
<dbReference type="Pfam" id="PF00126">
    <property type="entry name" value="HTH_1"/>
    <property type="match status" value="1"/>
</dbReference>
<dbReference type="Gene3D" id="3.40.190.10">
    <property type="entry name" value="Periplasmic binding protein-like II"/>
    <property type="match status" value="2"/>
</dbReference>
<evidence type="ECO:0000256" key="2">
    <source>
        <dbReference type="ARBA" id="ARBA00023015"/>
    </source>
</evidence>
<evidence type="ECO:0000256" key="3">
    <source>
        <dbReference type="ARBA" id="ARBA00023125"/>
    </source>
</evidence>
<dbReference type="InterPro" id="IPR036388">
    <property type="entry name" value="WH-like_DNA-bd_sf"/>
</dbReference>
<keyword evidence="7" id="KW-1185">Reference proteome</keyword>
<keyword evidence="3" id="KW-0238">DNA-binding</keyword>
<evidence type="ECO:0000313" key="6">
    <source>
        <dbReference type="EMBL" id="GLR55027.1"/>
    </source>
</evidence>
<sequence>MVHPSVPLPSMTALRVMLAIAERGSTTAAAESINLSQSAVSKQLLTLEDLLGAQVFTRKPSGMVPTELGRIYLEQAQVAMKAMEEAAFRAARLQSDSHTLRLKVLPILGDRWLLPRFSDFNQKHPDIDVRYTTFSTDNPAAQPDAVFRFGRGPFPGEDPIYLFGKDVRLVCSPAYLARLGPLETIEDAARGIIIEHPGTPLHWADLVNGYGKPDLEPQGVMRFDYYTLVLRAAISGQGMALVPPQLIEDELRAGSLVNPGGIRYASKAAYWFSTPADRKPTLALKAFQRWLMKQVEEPVVAT</sequence>
<dbReference type="EMBL" id="BSOP01000067">
    <property type="protein sequence ID" value="GLR55027.1"/>
    <property type="molecule type" value="Genomic_DNA"/>
</dbReference>
<comment type="caution">
    <text evidence="6">The sequence shown here is derived from an EMBL/GenBank/DDBJ whole genome shotgun (WGS) entry which is preliminary data.</text>
</comment>
<evidence type="ECO:0000313" key="7">
    <source>
        <dbReference type="Proteomes" id="UP001156702"/>
    </source>
</evidence>
<evidence type="ECO:0000256" key="4">
    <source>
        <dbReference type="ARBA" id="ARBA00023163"/>
    </source>
</evidence>
<dbReference type="InterPro" id="IPR058163">
    <property type="entry name" value="LysR-type_TF_proteobact-type"/>
</dbReference>
<dbReference type="InterPro" id="IPR036390">
    <property type="entry name" value="WH_DNA-bd_sf"/>
</dbReference>
<gene>
    <name evidence="6" type="ORF">GCM10007923_62480</name>
</gene>
<dbReference type="PANTHER" id="PTHR30537:SF74">
    <property type="entry name" value="HTH-TYPE TRANSCRIPTIONAL REGULATOR TRPI"/>
    <property type="match status" value="1"/>
</dbReference>
<dbReference type="Gene3D" id="1.10.10.10">
    <property type="entry name" value="Winged helix-like DNA-binding domain superfamily/Winged helix DNA-binding domain"/>
    <property type="match status" value="1"/>
</dbReference>
<proteinExistence type="inferred from homology"/>
<keyword evidence="4" id="KW-0804">Transcription</keyword>
<dbReference type="InterPro" id="IPR000847">
    <property type="entry name" value="LysR_HTH_N"/>
</dbReference>
<evidence type="ECO:0000259" key="5">
    <source>
        <dbReference type="PROSITE" id="PS50931"/>
    </source>
</evidence>
<dbReference type="Proteomes" id="UP001156702">
    <property type="component" value="Unassembled WGS sequence"/>
</dbReference>
<dbReference type="PROSITE" id="PS50931">
    <property type="entry name" value="HTH_LYSR"/>
    <property type="match status" value="1"/>
</dbReference>
<comment type="similarity">
    <text evidence="1">Belongs to the LysR transcriptional regulatory family.</text>
</comment>